<name>A0ABD0XX54_9HEMI</name>
<dbReference type="AlphaFoldDB" id="A0ABD0XX54"/>
<gene>
    <name evidence="2" type="ORF">AAG570_006131</name>
</gene>
<evidence type="ECO:0000313" key="3">
    <source>
        <dbReference type="Proteomes" id="UP001558652"/>
    </source>
</evidence>
<feature type="region of interest" description="Disordered" evidence="1">
    <location>
        <begin position="80"/>
        <end position="103"/>
    </location>
</feature>
<protein>
    <submittedName>
        <fullName evidence="2">Uncharacterized protein</fullName>
    </submittedName>
</protein>
<evidence type="ECO:0000256" key="1">
    <source>
        <dbReference type="SAM" id="MobiDB-lite"/>
    </source>
</evidence>
<keyword evidence="3" id="KW-1185">Reference proteome</keyword>
<reference evidence="2 3" key="1">
    <citation type="submission" date="2024-07" db="EMBL/GenBank/DDBJ databases">
        <title>Chromosome-level genome assembly of the water stick insect Ranatra chinensis (Heteroptera: Nepidae).</title>
        <authorList>
            <person name="Liu X."/>
        </authorList>
    </citation>
    <scope>NUCLEOTIDE SEQUENCE [LARGE SCALE GENOMIC DNA]</scope>
    <source>
        <strain evidence="2">Cailab_2021Rc</strain>
        <tissue evidence="2">Muscle</tissue>
    </source>
</reference>
<dbReference type="Proteomes" id="UP001558652">
    <property type="component" value="Unassembled WGS sequence"/>
</dbReference>
<evidence type="ECO:0000313" key="2">
    <source>
        <dbReference type="EMBL" id="KAL1115841.1"/>
    </source>
</evidence>
<comment type="caution">
    <text evidence="2">The sequence shown here is derived from an EMBL/GenBank/DDBJ whole genome shotgun (WGS) entry which is preliminary data.</text>
</comment>
<dbReference type="EMBL" id="JBFDAA010000019">
    <property type="protein sequence ID" value="KAL1115841.1"/>
    <property type="molecule type" value="Genomic_DNA"/>
</dbReference>
<organism evidence="2 3">
    <name type="scientific">Ranatra chinensis</name>
    <dbReference type="NCBI Taxonomy" id="642074"/>
    <lineage>
        <taxon>Eukaryota</taxon>
        <taxon>Metazoa</taxon>
        <taxon>Ecdysozoa</taxon>
        <taxon>Arthropoda</taxon>
        <taxon>Hexapoda</taxon>
        <taxon>Insecta</taxon>
        <taxon>Pterygota</taxon>
        <taxon>Neoptera</taxon>
        <taxon>Paraneoptera</taxon>
        <taxon>Hemiptera</taxon>
        <taxon>Heteroptera</taxon>
        <taxon>Panheteroptera</taxon>
        <taxon>Nepomorpha</taxon>
        <taxon>Nepidae</taxon>
        <taxon>Ranatrinae</taxon>
        <taxon>Ranatra</taxon>
    </lineage>
</organism>
<sequence>MFHQNKKQETTEIGKEARDYEDDIAILRGRHQIREVPGYSDHPTIVRGNHYPQEGASPFSEDDVIEFGCVPSSGYPVVKSGGRMWDDRGADHRGSGDEAGGGRGGALADVFRWIEEFGDWDELQVWGGRNGIFHLGLFGMLRVKRCRSGRNSETVPIDELKERDDGRRLVWIPCHSLVNVQVKVADTASGRDRNVIKSYWLCRPTSSVWLSGSALPQKATSPLPPHPTQEFLGIGEHLSALVPDDFSQEKLERSGSMFRGHDSHPQLFYGRKTEDPSNYTVYPNNVTEIQLEEKVLLGPDAFCLGTGYGPQYQP</sequence>
<accession>A0ABD0XX54</accession>
<feature type="compositionally biased region" description="Basic and acidic residues" evidence="1">
    <location>
        <begin position="84"/>
        <end position="96"/>
    </location>
</feature>
<proteinExistence type="predicted"/>